<sequence>MRPINGMYPACKFALTAMTECIRQELIFKESEIKISTRMGLESPRKRLSWAMQSLGLKNLVGLVLDISTRCLISILTTDAEVGTFFGPLSEGNPFDETFVVHITNLAHLEVGMLCEQRPSNV</sequence>
<dbReference type="AlphaFoldDB" id="A0A336MM09"/>
<reference evidence="1" key="1">
    <citation type="submission" date="2018-07" db="EMBL/GenBank/DDBJ databases">
        <authorList>
            <person name="Quirk P.G."/>
            <person name="Krulwich T.A."/>
        </authorList>
    </citation>
    <scope>NUCLEOTIDE SEQUENCE</scope>
</reference>
<accession>A0A336MM09</accession>
<gene>
    <name evidence="1" type="primary">CSON002864</name>
</gene>
<protein>
    <submittedName>
        <fullName evidence="1">CSON002864 protein</fullName>
    </submittedName>
</protein>
<evidence type="ECO:0000313" key="1">
    <source>
        <dbReference type="EMBL" id="SSX30775.1"/>
    </source>
</evidence>
<organism evidence="1">
    <name type="scientific">Culicoides sonorensis</name>
    <name type="common">Biting midge</name>
    <dbReference type="NCBI Taxonomy" id="179676"/>
    <lineage>
        <taxon>Eukaryota</taxon>
        <taxon>Metazoa</taxon>
        <taxon>Ecdysozoa</taxon>
        <taxon>Arthropoda</taxon>
        <taxon>Hexapoda</taxon>
        <taxon>Insecta</taxon>
        <taxon>Pterygota</taxon>
        <taxon>Neoptera</taxon>
        <taxon>Endopterygota</taxon>
        <taxon>Diptera</taxon>
        <taxon>Nematocera</taxon>
        <taxon>Chironomoidea</taxon>
        <taxon>Ceratopogonidae</taxon>
        <taxon>Ceratopogoninae</taxon>
        <taxon>Culicoides</taxon>
        <taxon>Monoculicoides</taxon>
    </lineage>
</organism>
<dbReference type="EMBL" id="UFQT01001488">
    <property type="protein sequence ID" value="SSX30775.1"/>
    <property type="molecule type" value="Genomic_DNA"/>
</dbReference>
<name>A0A336MM09_CULSO</name>
<dbReference type="VEuPathDB" id="VectorBase:CSON002864"/>
<proteinExistence type="predicted"/>